<dbReference type="Proteomes" id="UP000610862">
    <property type="component" value="Unassembled WGS sequence"/>
</dbReference>
<gene>
    <name evidence="3" type="ORF">H8692_05710</name>
</gene>
<evidence type="ECO:0000313" key="3">
    <source>
        <dbReference type="EMBL" id="MBC8568260.1"/>
    </source>
</evidence>
<feature type="domain" description="MurNAc-LAA" evidence="2">
    <location>
        <begin position="62"/>
        <end position="174"/>
    </location>
</feature>
<dbReference type="GO" id="GO:0008745">
    <property type="term" value="F:N-acetylmuramoyl-L-alanine amidase activity"/>
    <property type="evidence" value="ECO:0007669"/>
    <property type="project" value="InterPro"/>
</dbReference>
<proteinExistence type="predicted"/>
<dbReference type="GO" id="GO:0030288">
    <property type="term" value="C:outer membrane-bounded periplasmic space"/>
    <property type="evidence" value="ECO:0007669"/>
    <property type="project" value="TreeGrafter"/>
</dbReference>
<dbReference type="InterPro" id="IPR050695">
    <property type="entry name" value="N-acetylmuramoyl_amidase_3"/>
</dbReference>
<comment type="caution">
    <text evidence="3">The sequence shown here is derived from an EMBL/GenBank/DDBJ whole genome shotgun (WGS) entry which is preliminary data.</text>
</comment>
<dbReference type="Pfam" id="PF01520">
    <property type="entry name" value="Amidase_3"/>
    <property type="match status" value="1"/>
</dbReference>
<dbReference type="PANTHER" id="PTHR30404">
    <property type="entry name" value="N-ACETYLMURAMOYL-L-ALANINE AMIDASE"/>
    <property type="match status" value="1"/>
</dbReference>
<sequence>MAKIYLDPGHGGSDPGAVKYLNERDVNLVMALACRDYLQANGVIVKMSRTSNETNTSINSMAKEANSWEADYVVSIHNNAGGGDGFEVYHTINGGKGKALAKNIETEVKKIGQNSRGLKTKKGSNGDYFGMIRLTKAPAVICEGVFVDNATDVEIADTTAEQKAFGYAYARGILKTLGITDNGMEDTEQHSGSYLVKVTAKDLYIRKGPGTNYENKGFIKPGVYTIVETQGNWGKLKSGAGWICLDYAKKI</sequence>
<dbReference type="SMART" id="SM00646">
    <property type="entry name" value="Ami_3"/>
    <property type="match status" value="1"/>
</dbReference>
<dbReference type="Gene3D" id="3.40.630.40">
    <property type="entry name" value="Zn-dependent exopeptidases"/>
    <property type="match status" value="1"/>
</dbReference>
<reference evidence="3" key="1">
    <citation type="submission" date="2020-08" db="EMBL/GenBank/DDBJ databases">
        <title>Genome public.</title>
        <authorList>
            <person name="Liu C."/>
            <person name="Sun Q."/>
        </authorList>
    </citation>
    <scope>NUCLEOTIDE SEQUENCE</scope>
    <source>
        <strain evidence="3">NSJ-24</strain>
    </source>
</reference>
<evidence type="ECO:0000313" key="4">
    <source>
        <dbReference type="Proteomes" id="UP000610862"/>
    </source>
</evidence>
<protein>
    <submittedName>
        <fullName evidence="3">N-acetylmuramoyl-L-alanine amidase</fullName>
    </submittedName>
</protein>
<organism evidence="3 4">
    <name type="scientific">Lentihominibacter hominis</name>
    <dbReference type="NCBI Taxonomy" id="2763645"/>
    <lineage>
        <taxon>Bacteria</taxon>
        <taxon>Bacillati</taxon>
        <taxon>Bacillota</taxon>
        <taxon>Clostridia</taxon>
        <taxon>Peptostreptococcales</taxon>
        <taxon>Anaerovoracaceae</taxon>
        <taxon>Lentihominibacter</taxon>
    </lineage>
</organism>
<dbReference type="SUPFAM" id="SSF53187">
    <property type="entry name" value="Zn-dependent exopeptidases"/>
    <property type="match status" value="1"/>
</dbReference>
<keyword evidence="1" id="KW-0378">Hydrolase</keyword>
<evidence type="ECO:0000259" key="2">
    <source>
        <dbReference type="SMART" id="SM00646"/>
    </source>
</evidence>
<dbReference type="GO" id="GO:0009253">
    <property type="term" value="P:peptidoglycan catabolic process"/>
    <property type="evidence" value="ECO:0007669"/>
    <property type="project" value="InterPro"/>
</dbReference>
<accession>A0A926I9L8</accession>
<dbReference type="PANTHER" id="PTHR30404:SF0">
    <property type="entry name" value="N-ACETYLMURAMOYL-L-ALANINE AMIDASE AMIC"/>
    <property type="match status" value="1"/>
</dbReference>
<dbReference type="CDD" id="cd02696">
    <property type="entry name" value="MurNAc-LAA"/>
    <property type="match status" value="1"/>
</dbReference>
<dbReference type="RefSeq" id="WP_187525215.1">
    <property type="nucleotide sequence ID" value="NZ_JACRTA010000002.1"/>
</dbReference>
<dbReference type="InterPro" id="IPR002508">
    <property type="entry name" value="MurNAc-LAA_cat"/>
</dbReference>
<evidence type="ECO:0000256" key="1">
    <source>
        <dbReference type="ARBA" id="ARBA00022801"/>
    </source>
</evidence>
<dbReference type="AlphaFoldDB" id="A0A926I9L8"/>
<dbReference type="EMBL" id="JACRTA010000002">
    <property type="protein sequence ID" value="MBC8568260.1"/>
    <property type="molecule type" value="Genomic_DNA"/>
</dbReference>
<keyword evidence="4" id="KW-1185">Reference proteome</keyword>
<name>A0A926I9L8_9FIRM</name>
<dbReference type="Gene3D" id="2.30.30.40">
    <property type="entry name" value="SH3 Domains"/>
    <property type="match status" value="1"/>
</dbReference>